<dbReference type="Proteomes" id="UP001224890">
    <property type="component" value="Unassembled WGS sequence"/>
</dbReference>
<gene>
    <name evidence="2" type="ORF">BDP55DRAFT_625369</name>
</gene>
<dbReference type="RefSeq" id="XP_060436875.1">
    <property type="nucleotide sequence ID" value="XM_060571466.1"/>
</dbReference>
<evidence type="ECO:0000256" key="1">
    <source>
        <dbReference type="SAM" id="Phobius"/>
    </source>
</evidence>
<keyword evidence="1" id="KW-0812">Transmembrane</keyword>
<keyword evidence="1" id="KW-0472">Membrane</keyword>
<proteinExistence type="predicted"/>
<accession>A0AAJ0AZK6</accession>
<dbReference type="AlphaFoldDB" id="A0AAJ0AZK6"/>
<feature type="transmembrane region" description="Helical" evidence="1">
    <location>
        <begin position="14"/>
        <end position="32"/>
    </location>
</feature>
<dbReference type="GeneID" id="85455992"/>
<dbReference type="EMBL" id="JAHMHR010000001">
    <property type="protein sequence ID" value="KAK1701120.1"/>
    <property type="molecule type" value="Genomic_DNA"/>
</dbReference>
<evidence type="ECO:0000313" key="3">
    <source>
        <dbReference type="Proteomes" id="UP001224890"/>
    </source>
</evidence>
<name>A0AAJ0AZK6_9PEZI</name>
<reference evidence="2" key="1">
    <citation type="submission" date="2021-06" db="EMBL/GenBank/DDBJ databases">
        <title>Comparative genomics, transcriptomics and evolutionary studies reveal genomic signatures of adaptation to plant cell wall in hemibiotrophic fungi.</title>
        <authorList>
            <consortium name="DOE Joint Genome Institute"/>
            <person name="Baroncelli R."/>
            <person name="Diaz J.F."/>
            <person name="Benocci T."/>
            <person name="Peng M."/>
            <person name="Battaglia E."/>
            <person name="Haridas S."/>
            <person name="Andreopoulos W."/>
            <person name="Labutti K."/>
            <person name="Pangilinan J."/>
            <person name="Floch G.L."/>
            <person name="Makela M.R."/>
            <person name="Henrissat B."/>
            <person name="Grigoriev I.V."/>
            <person name="Crouch J.A."/>
            <person name="De Vries R.P."/>
            <person name="Sukno S.A."/>
            <person name="Thon M.R."/>
        </authorList>
    </citation>
    <scope>NUCLEOTIDE SEQUENCE</scope>
    <source>
        <strain evidence="2">CBS 193.32</strain>
    </source>
</reference>
<evidence type="ECO:0000313" key="2">
    <source>
        <dbReference type="EMBL" id="KAK1701120.1"/>
    </source>
</evidence>
<sequence length="155" mass="17049">MGASPLRPPHVCSLPGLLLGLLRVLLLGMLILRPIWSTRPGGCEEAQYPWWTLNLEPGPEEGGSLFTESGSEAKCWDVRGLPAELSWTPGGHGCAVTSRNLYAAGRELRGLKAHLKKIRWWFEGDENVGWVAQSAHRPVSLMELLVNTLDEVLSI</sequence>
<keyword evidence="1" id="KW-1133">Transmembrane helix</keyword>
<protein>
    <submittedName>
        <fullName evidence="2">Uncharacterized protein</fullName>
    </submittedName>
</protein>
<comment type="caution">
    <text evidence="2">The sequence shown here is derived from an EMBL/GenBank/DDBJ whole genome shotgun (WGS) entry which is preliminary data.</text>
</comment>
<keyword evidence="3" id="KW-1185">Reference proteome</keyword>
<organism evidence="2 3">
    <name type="scientific">Colletotrichum godetiae</name>
    <dbReference type="NCBI Taxonomy" id="1209918"/>
    <lineage>
        <taxon>Eukaryota</taxon>
        <taxon>Fungi</taxon>
        <taxon>Dikarya</taxon>
        <taxon>Ascomycota</taxon>
        <taxon>Pezizomycotina</taxon>
        <taxon>Sordariomycetes</taxon>
        <taxon>Hypocreomycetidae</taxon>
        <taxon>Glomerellales</taxon>
        <taxon>Glomerellaceae</taxon>
        <taxon>Colletotrichum</taxon>
        <taxon>Colletotrichum acutatum species complex</taxon>
    </lineage>
</organism>